<dbReference type="InterPro" id="IPR009060">
    <property type="entry name" value="UBA-like_sf"/>
</dbReference>
<dbReference type="AlphaFoldDB" id="A0ABC8KSM7"/>
<gene>
    <name evidence="2" type="ORF">ERUC_LOCUS25985</name>
</gene>
<protein>
    <recommendedName>
        <fullName evidence="1">GBF-interacting protein 1 N-terminal domain-containing protein</fullName>
    </recommendedName>
</protein>
<evidence type="ECO:0000313" key="3">
    <source>
        <dbReference type="Proteomes" id="UP001642260"/>
    </source>
</evidence>
<dbReference type="InterPro" id="IPR009719">
    <property type="entry name" value="GIP1_N"/>
</dbReference>
<evidence type="ECO:0000313" key="2">
    <source>
        <dbReference type="EMBL" id="CAH8360229.1"/>
    </source>
</evidence>
<dbReference type="PANTHER" id="PTHR46775:SF1">
    <property type="entry name" value="FLOCCULATION PROTEIN (DUF1296)"/>
    <property type="match status" value="1"/>
</dbReference>
<keyword evidence="3" id="KW-1185">Reference proteome</keyword>
<dbReference type="SUPFAM" id="SSF46934">
    <property type="entry name" value="UBA-like"/>
    <property type="match status" value="1"/>
</dbReference>
<dbReference type="InterPro" id="IPR044277">
    <property type="entry name" value="GIP1"/>
</dbReference>
<dbReference type="PANTHER" id="PTHR46775">
    <property type="entry name" value="FLOCCULATION PROTEIN (DUF1296)"/>
    <property type="match status" value="1"/>
</dbReference>
<dbReference type="Pfam" id="PF06972">
    <property type="entry name" value="GIP1_N"/>
    <property type="match status" value="1"/>
</dbReference>
<dbReference type="Proteomes" id="UP001642260">
    <property type="component" value="Unassembled WGS sequence"/>
</dbReference>
<feature type="domain" description="GBF-interacting protein 1 N-terminal" evidence="1">
    <location>
        <begin position="15"/>
        <end position="62"/>
    </location>
</feature>
<comment type="caution">
    <text evidence="2">The sequence shown here is derived from an EMBL/GenBank/DDBJ whole genome shotgun (WGS) entry which is preliminary data.</text>
</comment>
<reference evidence="2 3" key="1">
    <citation type="submission" date="2022-03" db="EMBL/GenBank/DDBJ databases">
        <authorList>
            <person name="Macdonald S."/>
            <person name="Ahmed S."/>
            <person name="Newling K."/>
        </authorList>
    </citation>
    <scope>NUCLEOTIDE SEQUENCE [LARGE SCALE GENOMIC DNA]</scope>
</reference>
<dbReference type="EMBL" id="CAKOAT010281821">
    <property type="protein sequence ID" value="CAH8360229.1"/>
    <property type="molecule type" value="Genomic_DNA"/>
</dbReference>
<proteinExistence type="predicted"/>
<evidence type="ECO:0000259" key="1">
    <source>
        <dbReference type="Pfam" id="PF06972"/>
    </source>
</evidence>
<dbReference type="GO" id="GO:0016020">
    <property type="term" value="C:membrane"/>
    <property type="evidence" value="ECO:0007669"/>
    <property type="project" value="UniProtKB-SubCell"/>
</dbReference>
<name>A0ABC8KSM7_ERUVS</name>
<sequence length="133" mass="14936">MVGADGGGGGARVSIPAKTRKTIQNIKEITAGNYSEEEIHAMLLECNMNPDEATQGLLLQGTPWNLVRDRIKKTYPTIQLTAWTVRFFFPIVGWVNYKYVPLHFRVILHSLVAFFWNLPDPASKVNDTSFGKV</sequence>
<accession>A0ABC8KSM7</accession>
<organism evidence="2 3">
    <name type="scientific">Eruca vesicaria subsp. sativa</name>
    <name type="common">Garden rocket</name>
    <name type="synonym">Eruca sativa</name>
    <dbReference type="NCBI Taxonomy" id="29727"/>
    <lineage>
        <taxon>Eukaryota</taxon>
        <taxon>Viridiplantae</taxon>
        <taxon>Streptophyta</taxon>
        <taxon>Embryophyta</taxon>
        <taxon>Tracheophyta</taxon>
        <taxon>Spermatophyta</taxon>
        <taxon>Magnoliopsida</taxon>
        <taxon>eudicotyledons</taxon>
        <taxon>Gunneridae</taxon>
        <taxon>Pentapetalae</taxon>
        <taxon>rosids</taxon>
        <taxon>malvids</taxon>
        <taxon>Brassicales</taxon>
        <taxon>Brassicaceae</taxon>
        <taxon>Brassiceae</taxon>
        <taxon>Eruca</taxon>
    </lineage>
</organism>